<name>A0ABM0GL53_SACKO</name>
<evidence type="ECO:0000259" key="2">
    <source>
        <dbReference type="PROSITE" id="PS50188"/>
    </source>
</evidence>
<dbReference type="InterPro" id="IPR003877">
    <property type="entry name" value="SPRY_dom"/>
</dbReference>
<dbReference type="RefSeq" id="XP_002732323.1">
    <property type="nucleotide sequence ID" value="XM_002732277.2"/>
</dbReference>
<dbReference type="SMART" id="SM00449">
    <property type="entry name" value="SPRY"/>
    <property type="match status" value="1"/>
</dbReference>
<accession>A0ABM0GL53</accession>
<dbReference type="Pfam" id="PF00622">
    <property type="entry name" value="SPRY"/>
    <property type="match status" value="1"/>
</dbReference>
<proteinExistence type="predicted"/>
<sequence>MAACFCCFRCCWAGTGFQHVPLKELPPVVLDTGHMGNDVVIVKAGRRICGTGGALANGPIVQDKAYFEMKIQSTGVWGIGLATRKANLNCIPMGTDSETWVLREDGTIYHNNQLLHKLGVIPCEGDVVGVTYDHVEFNLYLNGQTLQCPIRGIKGIIYPVFYVDEGAILDVQFNEFYYVPPSGFDKIMFEQSLL</sequence>
<evidence type="ECO:0000313" key="3">
    <source>
        <dbReference type="Proteomes" id="UP000694865"/>
    </source>
</evidence>
<dbReference type="CDD" id="cd12880">
    <property type="entry name" value="SPRYD7"/>
    <property type="match status" value="1"/>
</dbReference>
<dbReference type="GeneID" id="100377663"/>
<dbReference type="InterPro" id="IPR001870">
    <property type="entry name" value="B30.2/SPRY"/>
</dbReference>
<evidence type="ECO:0000256" key="1">
    <source>
        <dbReference type="ARBA" id="ARBA00021772"/>
    </source>
</evidence>
<dbReference type="InterPro" id="IPR013320">
    <property type="entry name" value="ConA-like_dom_sf"/>
</dbReference>
<feature type="domain" description="B30.2/SPRY" evidence="2">
    <location>
        <begin position="1"/>
        <end position="178"/>
    </location>
</feature>
<gene>
    <name evidence="4" type="primary">LOC100377663</name>
</gene>
<evidence type="ECO:0000313" key="4">
    <source>
        <dbReference type="RefSeq" id="XP_002732323.1"/>
    </source>
</evidence>
<reference evidence="4" key="1">
    <citation type="submission" date="2025-08" db="UniProtKB">
        <authorList>
            <consortium name="RefSeq"/>
        </authorList>
    </citation>
    <scope>IDENTIFICATION</scope>
    <source>
        <tissue evidence="4">Testes</tissue>
    </source>
</reference>
<organism evidence="3 4">
    <name type="scientific">Saccoglossus kowalevskii</name>
    <name type="common">Acorn worm</name>
    <dbReference type="NCBI Taxonomy" id="10224"/>
    <lineage>
        <taxon>Eukaryota</taxon>
        <taxon>Metazoa</taxon>
        <taxon>Hemichordata</taxon>
        <taxon>Enteropneusta</taxon>
        <taxon>Harrimaniidae</taxon>
        <taxon>Saccoglossus</taxon>
    </lineage>
</organism>
<dbReference type="PANTHER" id="PTHR20951:SF2">
    <property type="entry name" value="SPRY DOMAIN-CONTAINING PROTEIN 7"/>
    <property type="match status" value="1"/>
</dbReference>
<dbReference type="PROSITE" id="PS50188">
    <property type="entry name" value="B302_SPRY"/>
    <property type="match status" value="1"/>
</dbReference>
<dbReference type="Proteomes" id="UP000694865">
    <property type="component" value="Unplaced"/>
</dbReference>
<dbReference type="InterPro" id="IPR043136">
    <property type="entry name" value="B30.2/SPRY_sf"/>
</dbReference>
<dbReference type="InterPro" id="IPR035766">
    <property type="entry name" value="SPRYD7"/>
</dbReference>
<dbReference type="PANTHER" id="PTHR20951">
    <property type="entry name" value="C13ORF1 PROTEIN-RELATED"/>
    <property type="match status" value="1"/>
</dbReference>
<keyword evidence="3" id="KW-1185">Reference proteome</keyword>
<dbReference type="SUPFAM" id="SSF49899">
    <property type="entry name" value="Concanavalin A-like lectins/glucanases"/>
    <property type="match status" value="1"/>
</dbReference>
<dbReference type="Gene3D" id="2.60.120.920">
    <property type="match status" value="1"/>
</dbReference>
<protein>
    <recommendedName>
        <fullName evidence="1">SPRY domain-containing protein 7</fullName>
    </recommendedName>
</protein>